<reference evidence="1 2" key="1">
    <citation type="journal article" date="2016" name="Genome Announc.">
        <title>Draft Genome Sequence of the Thermotolerant Cyanobacterium Desertifilum sp. IPPAS B-1220.</title>
        <authorList>
            <person name="Mironov K.S."/>
            <person name="Sinetova M.A."/>
            <person name="Bolatkhan K."/>
            <person name="Zayadan B.K."/>
            <person name="Ustinova V.V."/>
            <person name="Kupriyanova E.V."/>
            <person name="Skrypnik A.N."/>
            <person name="Gogoleva N.E."/>
            <person name="Gogolev Y.V."/>
            <person name="Los D.A."/>
        </authorList>
    </citation>
    <scope>NUCLEOTIDE SEQUENCE [LARGE SCALE GENOMIC DNA]</scope>
    <source>
        <strain evidence="1 2">IPPAS B-1220</strain>
    </source>
</reference>
<evidence type="ECO:0000313" key="2">
    <source>
        <dbReference type="Proteomes" id="UP000095472"/>
    </source>
</evidence>
<evidence type="ECO:0000313" key="1">
    <source>
        <dbReference type="EMBL" id="XPM63969.1"/>
    </source>
</evidence>
<dbReference type="EMBL" id="CP182909">
    <property type="protein sequence ID" value="XPM63969.1"/>
    <property type="molecule type" value="Genomic_DNA"/>
</dbReference>
<protein>
    <submittedName>
        <fullName evidence="1">Uncharacterized protein</fullName>
    </submittedName>
</protein>
<sequence>MDSRYKGRGYVQITGRLNYTDWSRRLGIDLVGSPQRAAEPPIAVPDFGGGDARRYLYRIQVERLHQRHAAQFSQRAAHC</sequence>
<accession>A0ACD5GUK7</accession>
<dbReference type="Proteomes" id="UP000095472">
    <property type="component" value="Chromosome"/>
</dbReference>
<name>A0ACD5GUK7_9CYAN</name>
<organism evidence="1 2">
    <name type="scientific">Desertifilum tharense IPPAS B-1220</name>
    <dbReference type="NCBI Taxonomy" id="1781255"/>
    <lineage>
        <taxon>Bacteria</taxon>
        <taxon>Bacillati</taxon>
        <taxon>Cyanobacteriota</taxon>
        <taxon>Cyanophyceae</taxon>
        <taxon>Desertifilales</taxon>
        <taxon>Desertifilaceae</taxon>
        <taxon>Desertifilum</taxon>
    </lineage>
</organism>
<gene>
    <name evidence="1" type="ORF">BH720_033555</name>
</gene>
<keyword evidence="2" id="KW-1185">Reference proteome</keyword>
<proteinExistence type="predicted"/>